<dbReference type="Gene3D" id="2.60.450.10">
    <property type="entry name" value="Lipopolysaccharide (LPS) transport protein A like domain"/>
    <property type="match status" value="1"/>
</dbReference>
<evidence type="ECO:0000256" key="1">
    <source>
        <dbReference type="ARBA" id="ARBA00022729"/>
    </source>
</evidence>
<keyword evidence="8" id="KW-1185">Reference proteome</keyword>
<comment type="function">
    <text evidence="4">Together with LptE, is involved in the assembly of lipopolysaccharide (LPS) at the surface of the outer membrane.</text>
</comment>
<evidence type="ECO:0000259" key="5">
    <source>
        <dbReference type="Pfam" id="PF03968"/>
    </source>
</evidence>
<comment type="similarity">
    <text evidence="4">Belongs to the LptD family.</text>
</comment>
<keyword evidence="2 4" id="KW-0472">Membrane</keyword>
<dbReference type="InterPro" id="IPR005653">
    <property type="entry name" value="OstA-like_N"/>
</dbReference>
<name>A0ABM9A7A4_9VIBR</name>
<feature type="domain" description="LptD C-terminal" evidence="6">
    <location>
        <begin position="307"/>
        <end position="686"/>
    </location>
</feature>
<dbReference type="NCBIfam" id="NF002997">
    <property type="entry name" value="PRK03761.1"/>
    <property type="match status" value="1"/>
</dbReference>
<comment type="caution">
    <text evidence="4">Lacks conserved residue(s) required for the propagation of feature annotation.</text>
</comment>
<comment type="subcellular location">
    <subcellularLocation>
        <location evidence="4">Cell outer membrane</location>
    </subcellularLocation>
</comment>
<dbReference type="HAMAP" id="MF_01411">
    <property type="entry name" value="LPS_assembly_LptD"/>
    <property type="match status" value="1"/>
</dbReference>
<keyword evidence="1 4" id="KW-0732">Signal</keyword>
<feature type="domain" description="Organic solvent tolerance-like N-terminal" evidence="5">
    <location>
        <begin position="66"/>
        <end position="198"/>
    </location>
</feature>
<dbReference type="InterPro" id="IPR007543">
    <property type="entry name" value="LptD_C"/>
</dbReference>
<dbReference type="Pfam" id="PF04453">
    <property type="entry name" value="LptD"/>
    <property type="match status" value="1"/>
</dbReference>
<dbReference type="PANTHER" id="PTHR30189">
    <property type="entry name" value="LPS-ASSEMBLY PROTEIN"/>
    <property type="match status" value="1"/>
</dbReference>
<dbReference type="RefSeq" id="WP_237363072.1">
    <property type="nucleotide sequence ID" value="NZ_CAKLDM010000002.1"/>
</dbReference>
<protein>
    <recommendedName>
        <fullName evidence="4">LPS-assembly protein LptD</fullName>
    </recommendedName>
</protein>
<sequence precursor="true">MPRFSRTLLAASITTALFVSEAHAEASLDKGVQDMPAFGQCQVLDPIDQCLVNVPAPKNAKDLPVNVNADNLQATNNNKATYSGNVVVTQGHKRITADNVTYHKKENVVVATGDVNFSDGQLKAVSDKATDNLNTNQFTLSNTKYNFLCEPGRGTAVYVSNSGKALYQIDDGSITSCPEGNDAWRLRASSIDINKNDEEATFYNPRFEIQNVPVFYLPYLVVPIGKTRKTGFLYPSVSYGSTNGFTTEVPIYWNLAPNYDLTTNIKNMQERGTQLDSKFRYLSTYGSGTINSEYLPSDKKYPDKGARWGVQYTHSGIFEQNWKFNIDYSKVSDIDYFSDLDSSIGTRSDGQLTQEAEATYRSNNWDASILARSFQILNSSSQPYKLLPQLSFNYYQPQLLKHLDFNSVSELSNFTTQQAGEPSATRLHVEPGITIPFSNTWGTWKTNLQLPMTYYYQHGWDSSIDSSTSDLKQNVTRVLPVFSSDAKVVLESNNKFLDEYTQTLEPEVKYVYIPDVNQDDIGLYDSTQLETDYDGLFRTRKYSGYDRYQGANQITYGATSRFFDDDYVERANIAFGQILYLNKGLRLDSTSGNESSFSAWALQGDFNYADDWFYHGNLQYDSEISTLQTASTYLEYRFDGGFIQSNYRYVNKDYISNNVSYDTDSITVDGISQAGLLGSYKLSRKWSATGQYFYDLTTDSNIEWVAGLKYTSDCWYIAFTYSNQVKSWNPSVSSYPNAVPEYENNFGINFGIIGFGTSVGSSSSATGLVDGASTSLSYTNPFFLNN</sequence>
<evidence type="ECO:0000256" key="3">
    <source>
        <dbReference type="ARBA" id="ARBA00023237"/>
    </source>
</evidence>
<dbReference type="PANTHER" id="PTHR30189:SF1">
    <property type="entry name" value="LPS-ASSEMBLY PROTEIN LPTD"/>
    <property type="match status" value="1"/>
</dbReference>
<organism evidence="7 8">
    <name type="scientific">Vibrio marisflavi CECT 7928</name>
    <dbReference type="NCBI Taxonomy" id="634439"/>
    <lineage>
        <taxon>Bacteria</taxon>
        <taxon>Pseudomonadati</taxon>
        <taxon>Pseudomonadota</taxon>
        <taxon>Gammaproteobacteria</taxon>
        <taxon>Vibrionales</taxon>
        <taxon>Vibrionaceae</taxon>
        <taxon>Vibrio</taxon>
    </lineage>
</organism>
<dbReference type="Proteomes" id="UP000838748">
    <property type="component" value="Unassembled WGS sequence"/>
</dbReference>
<accession>A0ABM9A7A4</accession>
<evidence type="ECO:0000256" key="2">
    <source>
        <dbReference type="ARBA" id="ARBA00023136"/>
    </source>
</evidence>
<dbReference type="InterPro" id="IPR050218">
    <property type="entry name" value="LptD"/>
</dbReference>
<evidence type="ECO:0000259" key="6">
    <source>
        <dbReference type="Pfam" id="PF04453"/>
    </source>
</evidence>
<comment type="subunit">
    <text evidence="4">Component of the lipopolysaccharide transport and assembly complex. Interacts with LptE and LptA.</text>
</comment>
<reference evidence="7" key="1">
    <citation type="submission" date="2021-11" db="EMBL/GenBank/DDBJ databases">
        <authorList>
            <person name="Rodrigo-Torres L."/>
            <person name="Arahal R. D."/>
            <person name="Lucena T."/>
        </authorList>
    </citation>
    <scope>NUCLEOTIDE SEQUENCE</scope>
    <source>
        <strain evidence="7">CECT 7928</strain>
    </source>
</reference>
<evidence type="ECO:0000313" key="7">
    <source>
        <dbReference type="EMBL" id="CAH0541529.1"/>
    </source>
</evidence>
<dbReference type="EMBL" id="CAKLDM010000002">
    <property type="protein sequence ID" value="CAH0541529.1"/>
    <property type="molecule type" value="Genomic_DNA"/>
</dbReference>
<proteinExistence type="inferred from homology"/>
<dbReference type="Pfam" id="PF03968">
    <property type="entry name" value="LptD_N"/>
    <property type="match status" value="1"/>
</dbReference>
<evidence type="ECO:0000256" key="4">
    <source>
        <dbReference type="HAMAP-Rule" id="MF_01411"/>
    </source>
</evidence>
<feature type="signal peptide" evidence="4">
    <location>
        <begin position="1"/>
        <end position="24"/>
    </location>
</feature>
<dbReference type="InterPro" id="IPR020889">
    <property type="entry name" value="LipoPS_assembly_LptD"/>
</dbReference>
<evidence type="ECO:0000313" key="8">
    <source>
        <dbReference type="Proteomes" id="UP000838748"/>
    </source>
</evidence>
<gene>
    <name evidence="4 7" type="primary">lptD</name>
    <name evidence="7" type="ORF">VMF7928_03606</name>
</gene>
<keyword evidence="3 4" id="KW-0998">Cell outer membrane</keyword>
<comment type="caution">
    <text evidence="7">The sequence shown here is derived from an EMBL/GenBank/DDBJ whole genome shotgun (WGS) entry which is preliminary data.</text>
</comment>
<feature type="chain" id="PRO_5044905469" description="LPS-assembly protein LptD" evidence="4">
    <location>
        <begin position="25"/>
        <end position="786"/>
    </location>
</feature>